<name>A0ACC5R590_9HYPH</name>
<dbReference type="Proteomes" id="UP000616151">
    <property type="component" value="Unassembled WGS sequence"/>
</dbReference>
<gene>
    <name evidence="1" type="ORF">JHL16_15745</name>
</gene>
<reference evidence="1" key="1">
    <citation type="submission" date="2021-01" db="EMBL/GenBank/DDBJ databases">
        <authorList>
            <person name="Sun Q."/>
        </authorList>
    </citation>
    <scope>NUCLEOTIDE SEQUENCE</scope>
    <source>
        <strain evidence="1">YIM B02566</strain>
    </source>
</reference>
<sequence length="80" mass="9193">MRKTSIALTDSAGRYVERHGIRAEVTKLDLDAQCTIGDIVSLEREEMPHDFVVLRRRWVISGKGRELEITLDYPARPLKI</sequence>
<keyword evidence="2" id="KW-1185">Reference proteome</keyword>
<protein>
    <submittedName>
        <fullName evidence="1">Uncharacterized protein</fullName>
    </submittedName>
</protein>
<evidence type="ECO:0000313" key="1">
    <source>
        <dbReference type="EMBL" id="MBK1867811.1"/>
    </source>
</evidence>
<accession>A0ACC5R590</accession>
<organism evidence="1 2">
    <name type="scientific">Taklimakanibacter albus</name>
    <dbReference type="NCBI Taxonomy" id="2800327"/>
    <lineage>
        <taxon>Bacteria</taxon>
        <taxon>Pseudomonadati</taxon>
        <taxon>Pseudomonadota</taxon>
        <taxon>Alphaproteobacteria</taxon>
        <taxon>Hyphomicrobiales</taxon>
        <taxon>Aestuariivirgaceae</taxon>
        <taxon>Taklimakanibacter</taxon>
    </lineage>
</organism>
<proteinExistence type="predicted"/>
<comment type="caution">
    <text evidence="1">The sequence shown here is derived from an EMBL/GenBank/DDBJ whole genome shotgun (WGS) entry which is preliminary data.</text>
</comment>
<dbReference type="EMBL" id="JAENHL010000007">
    <property type="protein sequence ID" value="MBK1867811.1"/>
    <property type="molecule type" value="Genomic_DNA"/>
</dbReference>
<evidence type="ECO:0000313" key="2">
    <source>
        <dbReference type="Proteomes" id="UP000616151"/>
    </source>
</evidence>